<feature type="domain" description="EF-hand" evidence="4">
    <location>
        <begin position="81"/>
        <end position="116"/>
    </location>
</feature>
<dbReference type="STRING" id="6526.A0A2C9KPB4"/>
<dbReference type="SMART" id="SM00054">
    <property type="entry name" value="EFh"/>
    <property type="match status" value="4"/>
</dbReference>
<evidence type="ECO:0000313" key="6">
    <source>
        <dbReference type="Proteomes" id="UP000076420"/>
    </source>
</evidence>
<gene>
    <name evidence="5" type="primary">106052167</name>
    <name evidence="8 9 10" type="synonym">LOC106052167</name>
</gene>
<keyword evidence="2" id="KW-0106">Calcium</keyword>
<dbReference type="RefSeq" id="XP_013062930.1">
    <property type="nucleotide sequence ID" value="XM_013207476.2"/>
</dbReference>
<dbReference type="InterPro" id="IPR018247">
    <property type="entry name" value="EF_Hand_1_Ca_BS"/>
</dbReference>
<dbReference type="FunFam" id="1.10.238.10:FF:000001">
    <property type="entry name" value="Calmodulin 1"/>
    <property type="match status" value="1"/>
</dbReference>
<reference evidence="5" key="1">
    <citation type="submission" date="2020-05" db="UniProtKB">
        <authorList>
            <consortium name="EnsemblMetazoa"/>
        </authorList>
    </citation>
    <scope>IDENTIFICATION</scope>
    <source>
        <strain evidence="5">BB02</strain>
    </source>
</reference>
<evidence type="ECO:0000256" key="2">
    <source>
        <dbReference type="ARBA" id="ARBA00022837"/>
    </source>
</evidence>
<evidence type="ECO:0000313" key="9">
    <source>
        <dbReference type="RefSeq" id="XP_013062930.1"/>
    </source>
</evidence>
<dbReference type="Proteomes" id="UP001165740">
    <property type="component" value="Chromosome 1"/>
</dbReference>
<dbReference type="EnsemblMetazoa" id="BGLB022046-RA">
    <property type="protein sequence ID" value="BGLB022046-PA"/>
    <property type="gene ID" value="BGLB022046"/>
</dbReference>
<evidence type="ECO:0000256" key="3">
    <source>
        <dbReference type="ARBA" id="ARBA00023179"/>
    </source>
</evidence>
<dbReference type="EnsemblMetazoa" id="BGLB022046-RB">
    <property type="protein sequence ID" value="BGLB022046-PB"/>
    <property type="gene ID" value="BGLB022046"/>
</dbReference>
<dbReference type="OrthoDB" id="26525at2759"/>
<evidence type="ECO:0000313" key="5">
    <source>
        <dbReference type="EnsemblMetazoa" id="BGLB022046-PB"/>
    </source>
</evidence>
<evidence type="ECO:0000313" key="10">
    <source>
        <dbReference type="RefSeq" id="XP_055867569.1"/>
    </source>
</evidence>
<feature type="domain" description="EF-hand" evidence="4">
    <location>
        <begin position="10"/>
        <end position="45"/>
    </location>
</feature>
<reference evidence="8 9" key="2">
    <citation type="submission" date="2025-04" db="UniProtKB">
        <authorList>
            <consortium name="RefSeq"/>
        </authorList>
    </citation>
    <scope>IDENTIFICATION</scope>
</reference>
<dbReference type="GeneID" id="106052167"/>
<dbReference type="VEuPathDB" id="VectorBase:BGLB022046"/>
<keyword evidence="7" id="KW-1185">Reference proteome</keyword>
<dbReference type="GO" id="GO:0005509">
    <property type="term" value="F:calcium ion binding"/>
    <property type="evidence" value="ECO:0007669"/>
    <property type="project" value="InterPro"/>
</dbReference>
<keyword evidence="1" id="KW-0677">Repeat</keyword>
<keyword evidence="3" id="KW-0514">Muscle protein</keyword>
<dbReference type="PROSITE" id="PS50222">
    <property type="entry name" value="EF_HAND_2"/>
    <property type="match status" value="3"/>
</dbReference>
<dbReference type="Proteomes" id="UP000076420">
    <property type="component" value="Unassembled WGS sequence"/>
</dbReference>
<dbReference type="VEuPathDB" id="VectorBase:BGLAX_034602"/>
<name>A0A2C9KPB4_BIOGL</name>
<evidence type="ECO:0000256" key="1">
    <source>
        <dbReference type="ARBA" id="ARBA00022737"/>
    </source>
</evidence>
<dbReference type="CDD" id="cd00051">
    <property type="entry name" value="EFh"/>
    <property type="match status" value="1"/>
</dbReference>
<organism evidence="5 6">
    <name type="scientific">Biomphalaria glabrata</name>
    <name type="common">Bloodfluke planorb</name>
    <name type="synonym">Freshwater snail</name>
    <dbReference type="NCBI Taxonomy" id="6526"/>
    <lineage>
        <taxon>Eukaryota</taxon>
        <taxon>Metazoa</taxon>
        <taxon>Spiralia</taxon>
        <taxon>Lophotrochozoa</taxon>
        <taxon>Mollusca</taxon>
        <taxon>Gastropoda</taxon>
        <taxon>Heterobranchia</taxon>
        <taxon>Euthyneura</taxon>
        <taxon>Panpulmonata</taxon>
        <taxon>Hygrophila</taxon>
        <taxon>Lymnaeoidea</taxon>
        <taxon>Planorbidae</taxon>
        <taxon>Biomphalaria</taxon>
    </lineage>
</organism>
<dbReference type="Gene3D" id="1.10.238.10">
    <property type="entry name" value="EF-hand"/>
    <property type="match status" value="2"/>
</dbReference>
<dbReference type="SUPFAM" id="SSF47473">
    <property type="entry name" value="EF-hand"/>
    <property type="match status" value="1"/>
</dbReference>
<dbReference type="RefSeq" id="XP_055867569.1">
    <property type="nucleotide sequence ID" value="XM_056011594.1"/>
</dbReference>
<sequence>MAKKTTARKATKKDWERLFKSADKDGNGTLDMDELRELFKRGGSHTPESQLQEIFKFFDGPAGDLKITRKEFMQGIEKMNQFQRKVEGLFKKFDADNSGYLDRKEMKNLILSTGHNFTPKEIEDMIDRADANKDGQISLDELRYAVSL</sequence>
<dbReference type="InterPro" id="IPR002048">
    <property type="entry name" value="EF_hand_dom"/>
</dbReference>
<evidence type="ECO:0000259" key="4">
    <source>
        <dbReference type="PROSITE" id="PS50222"/>
    </source>
</evidence>
<accession>A0A2C9KPB4</accession>
<dbReference type="PANTHER" id="PTHR23050">
    <property type="entry name" value="CALCIUM BINDING PROTEIN"/>
    <property type="match status" value="1"/>
</dbReference>
<dbReference type="InterPro" id="IPR011992">
    <property type="entry name" value="EF-hand-dom_pair"/>
</dbReference>
<proteinExistence type="predicted"/>
<evidence type="ECO:0000313" key="7">
    <source>
        <dbReference type="Proteomes" id="UP001165740"/>
    </source>
</evidence>
<dbReference type="InterPro" id="IPR050145">
    <property type="entry name" value="Centrin_CML-like"/>
</dbReference>
<dbReference type="PROSITE" id="PS00018">
    <property type="entry name" value="EF_HAND_1"/>
    <property type="match status" value="3"/>
</dbReference>
<dbReference type="Pfam" id="PF13499">
    <property type="entry name" value="EF-hand_7"/>
    <property type="match status" value="2"/>
</dbReference>
<evidence type="ECO:0000313" key="8">
    <source>
        <dbReference type="RefSeq" id="XP_013062929.1"/>
    </source>
</evidence>
<dbReference type="AlphaFoldDB" id="A0A2C9KPB4"/>
<protein>
    <submittedName>
        <fullName evidence="8 9">Uncharacterized protein LOC106052167</fullName>
    </submittedName>
</protein>
<feature type="domain" description="EF-hand" evidence="4">
    <location>
        <begin position="117"/>
        <end position="148"/>
    </location>
</feature>
<dbReference type="RefSeq" id="XP_013062929.1">
    <property type="nucleotide sequence ID" value="XM_013207475.2"/>
</dbReference>
<dbReference type="KEGG" id="bgt:106052167"/>